<dbReference type="InterPro" id="IPR036937">
    <property type="entry name" value="Adhesion_dom_fimbrial_sf"/>
</dbReference>
<reference evidence="4" key="1">
    <citation type="submission" date="2022-06" db="EMBL/GenBank/DDBJ databases">
        <title>Dynamics of rice microbiomes reveals core vertical transmitted seed endophytes.</title>
        <authorList>
            <person name="Liao K."/>
            <person name="Zhang X."/>
        </authorList>
    </citation>
    <scope>NUCLEOTIDE SEQUENCE</scope>
    <source>
        <strain evidence="4">JT1-17</strain>
    </source>
</reference>
<comment type="subcellular location">
    <subcellularLocation>
        <location evidence="1">Fimbrium</location>
    </subcellularLocation>
</comment>
<evidence type="ECO:0008006" key="6">
    <source>
        <dbReference type="Google" id="ProtNLM"/>
    </source>
</evidence>
<dbReference type="PANTHER" id="PTHR33420">
    <property type="entry name" value="FIMBRIAL SUBUNIT ELFA-RELATED"/>
    <property type="match status" value="1"/>
</dbReference>
<dbReference type="PANTHER" id="PTHR33420:SF14">
    <property type="entry name" value="TYPE 1 FIMBRIN D-MANNOSE SPECIFIC ADHESIN"/>
    <property type="match status" value="1"/>
</dbReference>
<evidence type="ECO:0000313" key="5">
    <source>
        <dbReference type="Proteomes" id="UP001208888"/>
    </source>
</evidence>
<evidence type="ECO:0000313" key="4">
    <source>
        <dbReference type="EMBL" id="MCW0346295.1"/>
    </source>
</evidence>
<gene>
    <name evidence="4" type="ORF">NB703_004388</name>
</gene>
<dbReference type="GO" id="GO:0009289">
    <property type="term" value="C:pilus"/>
    <property type="evidence" value="ECO:0007669"/>
    <property type="project" value="UniProtKB-SubCell"/>
</dbReference>
<comment type="caution">
    <text evidence="4">The sequence shown here is derived from an EMBL/GenBank/DDBJ whole genome shotgun (WGS) entry which is preliminary data.</text>
</comment>
<dbReference type="GO" id="GO:0043709">
    <property type="term" value="P:cell adhesion involved in single-species biofilm formation"/>
    <property type="evidence" value="ECO:0007669"/>
    <property type="project" value="TreeGrafter"/>
</dbReference>
<dbReference type="RefSeq" id="WP_080687743.1">
    <property type="nucleotide sequence ID" value="NZ_CP081342.1"/>
</dbReference>
<dbReference type="SUPFAM" id="SSF49401">
    <property type="entry name" value="Bacterial adhesins"/>
    <property type="match status" value="1"/>
</dbReference>
<name>A0AAJ1D2Y4_PANAN</name>
<comment type="similarity">
    <text evidence="2">Belongs to the fimbrial protein family.</text>
</comment>
<keyword evidence="3" id="KW-0281">Fimbrium</keyword>
<dbReference type="InterPro" id="IPR008966">
    <property type="entry name" value="Adhesion_dom_sf"/>
</dbReference>
<sequence length="316" mass="33422">MNHFKRLIKLATRFSPGIVVLMLPVLAWAGNSRISCTPPPVYDAGRNWADASVPIPVPLPSIMEQGTNVDVDPAQVVQCMLIASAVIQSIGNHGTTMPNVISPYLSYADNKNIIFLMSKMVNTRVIIYSASSSGNYPLSFSSTGQPGVINVGDPLFSVVYHSSVALANTSDSGFDVVITFVAANRSVIVQRNCDFSSQNTSVNLPEYSVAGTSAFPVPLSLSCTASTNVNVTMNLTGTTLSGDNTVFTSDGSAQGVGVRFYFNSQPVSANQELQVGNVNGSNVPTNLGLSVAYARTGGHLTAGTVRSRVNLTLTYR</sequence>
<dbReference type="AlphaFoldDB" id="A0AAJ1D2Y4"/>
<evidence type="ECO:0000256" key="2">
    <source>
        <dbReference type="ARBA" id="ARBA00006671"/>
    </source>
</evidence>
<accession>A0AAJ1D2Y4</accession>
<protein>
    <recommendedName>
        <fullName evidence="6">Fimbrial protein</fullName>
    </recommendedName>
</protein>
<dbReference type="Proteomes" id="UP001208888">
    <property type="component" value="Unassembled WGS sequence"/>
</dbReference>
<dbReference type="InterPro" id="IPR050263">
    <property type="entry name" value="Bact_Fimbrial_Adh_Pro"/>
</dbReference>
<evidence type="ECO:0000256" key="3">
    <source>
        <dbReference type="ARBA" id="ARBA00023263"/>
    </source>
</evidence>
<dbReference type="Gene3D" id="2.60.40.1090">
    <property type="entry name" value="Fimbrial-type adhesion domain"/>
    <property type="match status" value="1"/>
</dbReference>
<dbReference type="EMBL" id="JANFVX010000027">
    <property type="protein sequence ID" value="MCW0346295.1"/>
    <property type="molecule type" value="Genomic_DNA"/>
</dbReference>
<organism evidence="4 5">
    <name type="scientific">Pantoea ananas</name>
    <name type="common">Erwinia uredovora</name>
    <dbReference type="NCBI Taxonomy" id="553"/>
    <lineage>
        <taxon>Bacteria</taxon>
        <taxon>Pseudomonadati</taxon>
        <taxon>Pseudomonadota</taxon>
        <taxon>Gammaproteobacteria</taxon>
        <taxon>Enterobacterales</taxon>
        <taxon>Erwiniaceae</taxon>
        <taxon>Pantoea</taxon>
    </lineage>
</organism>
<proteinExistence type="inferred from homology"/>
<evidence type="ECO:0000256" key="1">
    <source>
        <dbReference type="ARBA" id="ARBA00004561"/>
    </source>
</evidence>